<accession>A0A512IDI3</accession>
<protein>
    <submittedName>
        <fullName evidence="1">Uncharacterized protein</fullName>
    </submittedName>
</protein>
<dbReference type="RefSeq" id="WP_062733662.1">
    <property type="nucleotide sequence ID" value="NZ_BJZS01000051.1"/>
</dbReference>
<dbReference type="Proteomes" id="UP000321103">
    <property type="component" value="Unassembled WGS sequence"/>
</dbReference>
<comment type="caution">
    <text evidence="1">The sequence shown here is derived from an EMBL/GenBank/DDBJ whole genome shotgun (WGS) entry which is preliminary data.</text>
</comment>
<reference evidence="1 2" key="1">
    <citation type="submission" date="2019-07" db="EMBL/GenBank/DDBJ databases">
        <title>Whole genome shotgun sequence of Kocuria turfanensis NBRC 107627.</title>
        <authorList>
            <person name="Hosoyama A."/>
            <person name="Uohara A."/>
            <person name="Ohji S."/>
            <person name="Ichikawa N."/>
        </authorList>
    </citation>
    <scope>NUCLEOTIDE SEQUENCE [LARGE SCALE GENOMIC DNA]</scope>
    <source>
        <strain evidence="1 2">NBRC 107627</strain>
    </source>
</reference>
<name>A0A512IDI3_9MICC</name>
<keyword evidence="2" id="KW-1185">Reference proteome</keyword>
<evidence type="ECO:0000313" key="2">
    <source>
        <dbReference type="Proteomes" id="UP000321103"/>
    </source>
</evidence>
<organism evidence="1 2">
    <name type="scientific">Kocuria turfanensis</name>
    <dbReference type="NCBI Taxonomy" id="388357"/>
    <lineage>
        <taxon>Bacteria</taxon>
        <taxon>Bacillati</taxon>
        <taxon>Actinomycetota</taxon>
        <taxon>Actinomycetes</taxon>
        <taxon>Micrococcales</taxon>
        <taxon>Micrococcaceae</taxon>
        <taxon>Kocuria</taxon>
    </lineage>
</organism>
<proteinExistence type="predicted"/>
<dbReference type="AlphaFoldDB" id="A0A512IDI3"/>
<gene>
    <name evidence="1" type="ORF">KTU01_18830</name>
</gene>
<evidence type="ECO:0000313" key="1">
    <source>
        <dbReference type="EMBL" id="GEO95760.1"/>
    </source>
</evidence>
<sequence length="138" mass="15719">MSTTILTPEETLRAAEDALERARRTYARKLLRLVAEELTRRHPEAVRLDVFADTGAEELEYALDVLRDAEGEASWVDPGRVVVVRETADDALGGTVTVATRDVRELVVRAFEVYEGPVVKLLRHDTERDVYWLDLRRV</sequence>
<dbReference type="EMBL" id="BJZS01000051">
    <property type="protein sequence ID" value="GEO95760.1"/>
    <property type="molecule type" value="Genomic_DNA"/>
</dbReference>